<dbReference type="InterPro" id="IPR002314">
    <property type="entry name" value="aa-tRNA-synt_IIb"/>
</dbReference>
<keyword evidence="5" id="KW-0067">ATP-binding</keyword>
<dbReference type="InterPro" id="IPR004154">
    <property type="entry name" value="Anticodon-bd"/>
</dbReference>
<dbReference type="Gene3D" id="3.30.930.10">
    <property type="entry name" value="Bira Bifunctional Protein, Domain 2"/>
    <property type="match status" value="2"/>
</dbReference>
<dbReference type="CDD" id="cd00861">
    <property type="entry name" value="ProRS_anticodon_short"/>
    <property type="match status" value="1"/>
</dbReference>
<proteinExistence type="inferred from homology"/>
<keyword evidence="6" id="KW-0648">Protein biosynthesis</keyword>
<evidence type="ECO:0000313" key="11">
    <source>
        <dbReference type="EMBL" id="KAG0649841.1"/>
    </source>
</evidence>
<dbReference type="InterPro" id="IPR044140">
    <property type="entry name" value="ProRS_anticodon_short"/>
</dbReference>
<keyword evidence="12" id="KW-1185">Reference proteome</keyword>
<dbReference type="InterPro" id="IPR036621">
    <property type="entry name" value="Anticodon-bd_dom_sf"/>
</dbReference>
<dbReference type="AlphaFoldDB" id="A0A9P6VKF5"/>
<dbReference type="PROSITE" id="PS50862">
    <property type="entry name" value="AA_TRNA_LIGASE_II"/>
    <property type="match status" value="1"/>
</dbReference>
<reference evidence="11" key="1">
    <citation type="submission" date="2019-07" db="EMBL/GenBank/DDBJ databases">
        <title>Hyphodiscus hymeniophilus genome sequencing and assembly.</title>
        <authorList>
            <person name="Kramer G."/>
            <person name="Nodwell J."/>
        </authorList>
    </citation>
    <scope>NUCLEOTIDE SEQUENCE</scope>
    <source>
        <strain evidence="11">ATCC 34498</strain>
    </source>
</reference>
<dbReference type="Pfam" id="PF00587">
    <property type="entry name" value="tRNA-synt_2b"/>
    <property type="match status" value="1"/>
</dbReference>
<dbReference type="GO" id="GO:0006433">
    <property type="term" value="P:prolyl-tRNA aminoacylation"/>
    <property type="evidence" value="ECO:0007669"/>
    <property type="project" value="InterPro"/>
</dbReference>
<dbReference type="OrthoDB" id="10267474at2759"/>
<dbReference type="SUPFAM" id="SSF52954">
    <property type="entry name" value="Class II aaRS ABD-related"/>
    <property type="match status" value="1"/>
</dbReference>
<dbReference type="InterPro" id="IPR006195">
    <property type="entry name" value="aa-tRNA-synth_II"/>
</dbReference>
<dbReference type="SUPFAM" id="SSF55681">
    <property type="entry name" value="Class II aaRS and biotin synthetases"/>
    <property type="match status" value="1"/>
</dbReference>
<dbReference type="GO" id="GO:0005739">
    <property type="term" value="C:mitochondrion"/>
    <property type="evidence" value="ECO:0007669"/>
    <property type="project" value="TreeGrafter"/>
</dbReference>
<evidence type="ECO:0000256" key="5">
    <source>
        <dbReference type="ARBA" id="ARBA00022840"/>
    </source>
</evidence>
<feature type="domain" description="Aminoacyl-transfer RNA synthetases class-II family profile" evidence="10">
    <location>
        <begin position="48"/>
        <end position="432"/>
    </location>
</feature>
<dbReference type="EMBL" id="VNKQ01000007">
    <property type="protein sequence ID" value="KAG0649841.1"/>
    <property type="molecule type" value="Genomic_DNA"/>
</dbReference>
<evidence type="ECO:0000256" key="3">
    <source>
        <dbReference type="ARBA" id="ARBA00022598"/>
    </source>
</evidence>
<name>A0A9P6VKF5_9HELO</name>
<keyword evidence="4" id="KW-0547">Nucleotide-binding</keyword>
<evidence type="ECO:0000256" key="9">
    <source>
        <dbReference type="ARBA" id="ARBA00047671"/>
    </source>
</evidence>
<dbReference type="Gene3D" id="3.40.50.800">
    <property type="entry name" value="Anticodon-binding domain"/>
    <property type="match status" value="1"/>
</dbReference>
<evidence type="ECO:0000256" key="7">
    <source>
        <dbReference type="ARBA" id="ARBA00023146"/>
    </source>
</evidence>
<dbReference type="PANTHER" id="PTHR42753">
    <property type="entry name" value="MITOCHONDRIAL RIBOSOME PROTEIN L39/PROLYL-TRNA LIGASE FAMILY MEMBER"/>
    <property type="match status" value="1"/>
</dbReference>
<dbReference type="InterPro" id="IPR045864">
    <property type="entry name" value="aa-tRNA-synth_II/BPL/LPL"/>
</dbReference>
<comment type="caution">
    <text evidence="11">The sequence shown here is derived from an EMBL/GenBank/DDBJ whole genome shotgun (WGS) entry which is preliminary data.</text>
</comment>
<keyword evidence="7" id="KW-0030">Aminoacyl-tRNA synthetase</keyword>
<dbReference type="PRINTS" id="PR01046">
    <property type="entry name" value="TRNASYNTHPRO"/>
</dbReference>
<dbReference type="Proteomes" id="UP000785200">
    <property type="component" value="Unassembled WGS sequence"/>
</dbReference>
<gene>
    <name evidence="11" type="ORF">D0Z07_3575</name>
</gene>
<accession>A0A9P6VKF5</accession>
<organism evidence="11 12">
    <name type="scientific">Hyphodiscus hymeniophilus</name>
    <dbReference type="NCBI Taxonomy" id="353542"/>
    <lineage>
        <taxon>Eukaryota</taxon>
        <taxon>Fungi</taxon>
        <taxon>Dikarya</taxon>
        <taxon>Ascomycota</taxon>
        <taxon>Pezizomycotina</taxon>
        <taxon>Leotiomycetes</taxon>
        <taxon>Helotiales</taxon>
        <taxon>Hyphodiscaceae</taxon>
        <taxon>Hyphodiscus</taxon>
    </lineage>
</organism>
<dbReference type="EC" id="6.1.1.15" evidence="2"/>
<evidence type="ECO:0000259" key="10">
    <source>
        <dbReference type="PROSITE" id="PS50862"/>
    </source>
</evidence>
<dbReference type="InterPro" id="IPR002316">
    <property type="entry name" value="Pro-tRNA-ligase_IIa"/>
</dbReference>
<evidence type="ECO:0000313" key="12">
    <source>
        <dbReference type="Proteomes" id="UP000785200"/>
    </source>
</evidence>
<dbReference type="GO" id="GO:0004827">
    <property type="term" value="F:proline-tRNA ligase activity"/>
    <property type="evidence" value="ECO:0007669"/>
    <property type="project" value="UniProtKB-EC"/>
</dbReference>
<comment type="catalytic activity">
    <reaction evidence="9">
        <text>tRNA(Pro) + L-proline + ATP = L-prolyl-tRNA(Pro) + AMP + diphosphate</text>
        <dbReference type="Rhea" id="RHEA:14305"/>
        <dbReference type="Rhea" id="RHEA-COMP:9700"/>
        <dbReference type="Rhea" id="RHEA-COMP:9702"/>
        <dbReference type="ChEBI" id="CHEBI:30616"/>
        <dbReference type="ChEBI" id="CHEBI:33019"/>
        <dbReference type="ChEBI" id="CHEBI:60039"/>
        <dbReference type="ChEBI" id="CHEBI:78442"/>
        <dbReference type="ChEBI" id="CHEBI:78532"/>
        <dbReference type="ChEBI" id="CHEBI:456215"/>
        <dbReference type="EC" id="6.1.1.15"/>
    </reaction>
</comment>
<evidence type="ECO:0000256" key="6">
    <source>
        <dbReference type="ARBA" id="ARBA00022917"/>
    </source>
</evidence>
<evidence type="ECO:0000256" key="1">
    <source>
        <dbReference type="ARBA" id="ARBA00008226"/>
    </source>
</evidence>
<evidence type="ECO:0000256" key="8">
    <source>
        <dbReference type="ARBA" id="ARBA00029731"/>
    </source>
</evidence>
<dbReference type="PANTHER" id="PTHR42753:SF2">
    <property type="entry name" value="PROLINE--TRNA LIGASE"/>
    <property type="match status" value="1"/>
</dbReference>
<protein>
    <recommendedName>
        <fullName evidence="2">proline--tRNA ligase</fullName>
        <ecNumber evidence="2">6.1.1.15</ecNumber>
    </recommendedName>
    <alternativeName>
        <fullName evidence="8">Prolyl-tRNA synthetase</fullName>
    </alternativeName>
</protein>
<dbReference type="Pfam" id="PF03129">
    <property type="entry name" value="HGTP_anticodon"/>
    <property type="match status" value="1"/>
</dbReference>
<keyword evidence="3" id="KW-0436">Ligase</keyword>
<dbReference type="GO" id="GO:0005524">
    <property type="term" value="F:ATP binding"/>
    <property type="evidence" value="ECO:0007669"/>
    <property type="project" value="UniProtKB-KW"/>
</dbReference>
<evidence type="ECO:0000256" key="4">
    <source>
        <dbReference type="ARBA" id="ARBA00022741"/>
    </source>
</evidence>
<dbReference type="InterPro" id="IPR050062">
    <property type="entry name" value="Pro-tRNA_synthetase"/>
</dbReference>
<evidence type="ECO:0000256" key="2">
    <source>
        <dbReference type="ARBA" id="ARBA00012831"/>
    </source>
</evidence>
<comment type="similarity">
    <text evidence="1">Belongs to the class-II aminoacyl-tRNA synthetase family.</text>
</comment>
<sequence length="538" mass="59773">MLPLGRRVQDKLEALIDKHMSKIAASKLALSSISSQKLWKKSGRLGISSELFRFEDRKDVGYLLAPTHEEEITSMVASTVKSYKDLPLRLYQISRKYRDELRPRHGLLRSREFVMKDLYTFDYSISRALATYDEVRKVYANLFDELKVPYLVAQADSGDMGGNLSHEFHFPTSQGEDYIISCTKSCGYVANEELAESAIHTAVGSGSGLEVWRGISRDRQTLINVWYPSVTPDRKSQALPEVNMHAVKAIVPQLDASIEDPSVLWMSPPTQSGSRRLLNLVDGRLPDTVRTKIESNSAGISYWPSVEQMPEIAIDTISQNPANQQPLNLIRIQDGDACPSTNCDGHLKVERAIELGHTFHLGTRYSKPLKATVNVPVELQEDGNAAEGLNTTQPSKSSQEVPMQMGCHGIGVSRIIGAVADNLADDEGLNWPRVIAPYEVVVVASKGELEEAAVEVYDALSTSSGSQPLRDVILDDRTQSFAWKMRDADLIGYPIIVVVGRTWIAKGMCEVQCRRLQISEEVPLEGMPEFVDVLLDQL</sequence>